<feature type="domain" description="Ig-like" evidence="1">
    <location>
        <begin position="201"/>
        <end position="288"/>
    </location>
</feature>
<dbReference type="SMART" id="SM00408">
    <property type="entry name" value="IGc2"/>
    <property type="match status" value="3"/>
</dbReference>
<proteinExistence type="predicted"/>
<accession>A0A1I7XGY0</accession>
<dbReference type="Proteomes" id="UP000095283">
    <property type="component" value="Unplaced"/>
</dbReference>
<dbReference type="InterPro" id="IPR013098">
    <property type="entry name" value="Ig_I-set"/>
</dbReference>
<evidence type="ECO:0000313" key="3">
    <source>
        <dbReference type="WBParaSite" id="Hba_16941"/>
    </source>
</evidence>
<feature type="domain" description="Ig-like" evidence="1">
    <location>
        <begin position="309"/>
        <end position="387"/>
    </location>
</feature>
<dbReference type="FunFam" id="2.60.40.10:FF:000344">
    <property type="entry name" value="Muscle M-line assembly protein unc-89"/>
    <property type="match status" value="2"/>
</dbReference>
<protein>
    <submittedName>
        <fullName evidence="3">Immunoglobulin I-set domain protein</fullName>
    </submittedName>
</protein>
<dbReference type="InterPro" id="IPR007110">
    <property type="entry name" value="Ig-like_dom"/>
</dbReference>
<dbReference type="InterPro" id="IPR003599">
    <property type="entry name" value="Ig_sub"/>
</dbReference>
<evidence type="ECO:0000313" key="2">
    <source>
        <dbReference type="Proteomes" id="UP000095283"/>
    </source>
</evidence>
<feature type="domain" description="Ig-like" evidence="1">
    <location>
        <begin position="3"/>
        <end position="107"/>
    </location>
</feature>
<dbReference type="InterPro" id="IPR036179">
    <property type="entry name" value="Ig-like_dom_sf"/>
</dbReference>
<dbReference type="PANTHER" id="PTHR47633">
    <property type="entry name" value="IMMUNOGLOBULIN"/>
    <property type="match status" value="1"/>
</dbReference>
<dbReference type="Pfam" id="PF07679">
    <property type="entry name" value="I-set"/>
    <property type="match status" value="5"/>
</dbReference>
<organism evidence="2 3">
    <name type="scientific">Heterorhabditis bacteriophora</name>
    <name type="common">Entomopathogenic nematode worm</name>
    <dbReference type="NCBI Taxonomy" id="37862"/>
    <lineage>
        <taxon>Eukaryota</taxon>
        <taxon>Metazoa</taxon>
        <taxon>Ecdysozoa</taxon>
        <taxon>Nematoda</taxon>
        <taxon>Chromadorea</taxon>
        <taxon>Rhabditida</taxon>
        <taxon>Rhabditina</taxon>
        <taxon>Rhabditomorpha</taxon>
        <taxon>Strongyloidea</taxon>
        <taxon>Heterorhabditidae</taxon>
        <taxon>Heterorhabditis</taxon>
    </lineage>
</organism>
<dbReference type="PANTHER" id="PTHR47633:SF4">
    <property type="entry name" value="MYOPALLADIN ISOFORM X1"/>
    <property type="match status" value="1"/>
</dbReference>
<evidence type="ECO:0000259" key="1">
    <source>
        <dbReference type="PROSITE" id="PS50835"/>
    </source>
</evidence>
<dbReference type="SUPFAM" id="SSF48726">
    <property type="entry name" value="Immunoglobulin"/>
    <property type="match status" value="7"/>
</dbReference>
<sequence length="664" mass="73420">MDPFYKQEEGSPLGDITAGKDIDSINIVATIEDVECKEGDEVRFKAVITGDPNPEITWMINGIPLSESEKVRFISEDGICILIIKDVTRHFDGTVTCQTQVNVVYMTFRQDSLAVVSFEVDISGFPDPTVVFLLKGNELKHGVNGVDISGSDGYYKLVINDCLINEHDGELICRAVNEHGSAESRARLTVEQQEEESRSAPTFIKDIEDQTVKSGELAVFETTVRGNPIPSVTWFINGQKMDSNSSGIKIEVVNHDHKITIDSAQYAGTVLCRAENCVGRFETKARLVVLPQESPKKAPRFIELLSDKCEIEENTVVFEARIEAEPEPLIKWYLKGEQLKSSDKVEIREFDGSIKLELKNISLEDAGEIKCIAENSEGSAESSANLSVSRKSFAPIFDQQPKSITVEKETEARFEAHAEGNPLPNYQWSIDGRKVRENTEGANVSSVNGVSVLTIDTSVHGSSTISVVAENSLGMDETGARLTVEEKKIPKITRELSNLTVNKGDLGHFETIIENATDVKWFHNGTELISGSPGIKISQDDRFEFRLSIDSSIFTTGTISAKGSNKAGCEMKVFEDIKESKQPEFTDGLQDIEVIKGEPFHMDVIALHSPHFQWTLNGIHMEDGKNGVHIVEEGNKSSLIVDRAEDIHSGKGIDIYLFILLFSL</sequence>
<name>A0A1I7XGY0_HETBA</name>
<dbReference type="InterPro" id="IPR003598">
    <property type="entry name" value="Ig_sub2"/>
</dbReference>
<reference evidence="3" key="1">
    <citation type="submission" date="2016-11" db="UniProtKB">
        <authorList>
            <consortium name="WormBaseParasite"/>
        </authorList>
    </citation>
    <scope>IDENTIFICATION</scope>
</reference>
<dbReference type="PROSITE" id="PS50835">
    <property type="entry name" value="IG_LIKE"/>
    <property type="match status" value="3"/>
</dbReference>
<dbReference type="SMART" id="SM00409">
    <property type="entry name" value="IG"/>
    <property type="match status" value="4"/>
</dbReference>
<dbReference type="Gene3D" id="2.60.40.10">
    <property type="entry name" value="Immunoglobulins"/>
    <property type="match status" value="7"/>
</dbReference>
<dbReference type="AlphaFoldDB" id="A0A1I7XGY0"/>
<dbReference type="WBParaSite" id="Hba_16941">
    <property type="protein sequence ID" value="Hba_16941"/>
    <property type="gene ID" value="Hba_16941"/>
</dbReference>
<dbReference type="InterPro" id="IPR013783">
    <property type="entry name" value="Ig-like_fold"/>
</dbReference>
<keyword evidence="2" id="KW-1185">Reference proteome</keyword>